<accession>A0AA36JHK6</accession>
<sequence length="298" mass="32597">MNGATPSASSHARTADQSKVTVHFLDPNVDGLPRTPRIELPIEWLGIYNCIVLPWSRVLASSFEDKVIGTASAVTYNALWLLSLSSFLHCCFTDPGFLPADWSRHRSPSQIKASGEWALQPCRHCGTRPPRSHHCKSCRCCVLRMDHHCPWMDNCVGLRNHKFFLQSCFYGAAASATLLASFFPLRGQASEILLPSSRAPQDPRLLRDAGLLAVGVGLATSFFVALGGLFINGFSQTLQNRTSIESRYAGPNPYDLGAFRNLQQVCGPFSSAWLVPVAEAPLAGDMPSGFCFPTRDVV</sequence>
<dbReference type="GO" id="GO:0016020">
    <property type="term" value="C:membrane"/>
    <property type="evidence" value="ECO:0007669"/>
    <property type="project" value="UniProtKB-SubCell"/>
</dbReference>
<comment type="subcellular location">
    <subcellularLocation>
        <location evidence="1">Membrane</location>
        <topology evidence="1">Multi-pass membrane protein</topology>
    </subcellularLocation>
</comment>
<name>A0AA36JHK6_9DINO</name>
<evidence type="ECO:0000256" key="3">
    <source>
        <dbReference type="ARBA" id="ARBA00022692"/>
    </source>
</evidence>
<dbReference type="PROSITE" id="PS50216">
    <property type="entry name" value="DHHC"/>
    <property type="match status" value="1"/>
</dbReference>
<comment type="caution">
    <text evidence="9">The sequence shown here is derived from an EMBL/GenBank/DDBJ whole genome shotgun (WGS) entry which is preliminary data.</text>
</comment>
<keyword evidence="3 7" id="KW-0812">Transmembrane</keyword>
<comment type="catalytic activity">
    <reaction evidence="7">
        <text>L-cysteinyl-[protein] + hexadecanoyl-CoA = S-hexadecanoyl-L-cysteinyl-[protein] + CoA</text>
        <dbReference type="Rhea" id="RHEA:36683"/>
        <dbReference type="Rhea" id="RHEA-COMP:10131"/>
        <dbReference type="Rhea" id="RHEA-COMP:11032"/>
        <dbReference type="ChEBI" id="CHEBI:29950"/>
        <dbReference type="ChEBI" id="CHEBI:57287"/>
        <dbReference type="ChEBI" id="CHEBI:57379"/>
        <dbReference type="ChEBI" id="CHEBI:74151"/>
        <dbReference type="EC" id="2.3.1.225"/>
    </reaction>
</comment>
<dbReference type="EC" id="2.3.1.225" evidence="7"/>
<dbReference type="Pfam" id="PF01529">
    <property type="entry name" value="DHHC"/>
    <property type="match status" value="1"/>
</dbReference>
<dbReference type="InterPro" id="IPR001594">
    <property type="entry name" value="Palmitoyltrfase_DHHC"/>
</dbReference>
<dbReference type="AlphaFoldDB" id="A0AA36JHK6"/>
<comment type="domain">
    <text evidence="7">The DHHC domain is required for palmitoyltransferase activity.</text>
</comment>
<feature type="transmembrane region" description="Helical" evidence="7">
    <location>
        <begin position="209"/>
        <end position="231"/>
    </location>
</feature>
<evidence type="ECO:0000256" key="2">
    <source>
        <dbReference type="ARBA" id="ARBA00022679"/>
    </source>
</evidence>
<keyword evidence="5 7" id="KW-0472">Membrane</keyword>
<gene>
    <name evidence="9" type="ORF">EVOR1521_LOCUS27943</name>
</gene>
<keyword evidence="10" id="KW-1185">Reference proteome</keyword>
<evidence type="ECO:0000256" key="4">
    <source>
        <dbReference type="ARBA" id="ARBA00022989"/>
    </source>
</evidence>
<keyword evidence="2 7" id="KW-0808">Transferase</keyword>
<feature type="domain" description="Palmitoyltransferase DHHC" evidence="8">
    <location>
        <begin position="120"/>
        <end position="246"/>
    </location>
</feature>
<organism evidence="9 10">
    <name type="scientific">Effrenium voratum</name>
    <dbReference type="NCBI Taxonomy" id="2562239"/>
    <lineage>
        <taxon>Eukaryota</taxon>
        <taxon>Sar</taxon>
        <taxon>Alveolata</taxon>
        <taxon>Dinophyceae</taxon>
        <taxon>Suessiales</taxon>
        <taxon>Symbiodiniaceae</taxon>
        <taxon>Effrenium</taxon>
    </lineage>
</organism>
<keyword evidence="4 7" id="KW-1133">Transmembrane helix</keyword>
<keyword evidence="6 7" id="KW-0012">Acyltransferase</keyword>
<protein>
    <recommendedName>
        <fullName evidence="7">Palmitoyltransferase</fullName>
        <ecNumber evidence="7">2.3.1.225</ecNumber>
    </recommendedName>
</protein>
<proteinExistence type="inferred from homology"/>
<evidence type="ECO:0000256" key="6">
    <source>
        <dbReference type="ARBA" id="ARBA00023315"/>
    </source>
</evidence>
<evidence type="ECO:0000313" key="10">
    <source>
        <dbReference type="Proteomes" id="UP001178507"/>
    </source>
</evidence>
<evidence type="ECO:0000313" key="9">
    <source>
        <dbReference type="EMBL" id="CAJ1405824.1"/>
    </source>
</evidence>
<evidence type="ECO:0000256" key="1">
    <source>
        <dbReference type="ARBA" id="ARBA00004141"/>
    </source>
</evidence>
<feature type="transmembrane region" description="Helical" evidence="7">
    <location>
        <begin position="168"/>
        <end position="189"/>
    </location>
</feature>
<dbReference type="Proteomes" id="UP001178507">
    <property type="component" value="Unassembled WGS sequence"/>
</dbReference>
<reference evidence="9" key="1">
    <citation type="submission" date="2023-08" db="EMBL/GenBank/DDBJ databases">
        <authorList>
            <person name="Chen Y."/>
            <person name="Shah S."/>
            <person name="Dougan E. K."/>
            <person name="Thang M."/>
            <person name="Chan C."/>
        </authorList>
    </citation>
    <scope>NUCLEOTIDE SEQUENCE</scope>
</reference>
<dbReference type="PANTHER" id="PTHR12246">
    <property type="entry name" value="PALMITOYLTRANSFERASE ZDHHC16"/>
    <property type="match status" value="1"/>
</dbReference>
<evidence type="ECO:0000259" key="8">
    <source>
        <dbReference type="Pfam" id="PF01529"/>
    </source>
</evidence>
<dbReference type="GO" id="GO:0019706">
    <property type="term" value="F:protein-cysteine S-palmitoyltransferase activity"/>
    <property type="evidence" value="ECO:0007669"/>
    <property type="project" value="UniProtKB-EC"/>
</dbReference>
<evidence type="ECO:0000256" key="5">
    <source>
        <dbReference type="ARBA" id="ARBA00023136"/>
    </source>
</evidence>
<comment type="similarity">
    <text evidence="7">Belongs to the DHHC palmitoyltransferase family.</text>
</comment>
<dbReference type="EMBL" id="CAUJNA010003605">
    <property type="protein sequence ID" value="CAJ1405824.1"/>
    <property type="molecule type" value="Genomic_DNA"/>
</dbReference>
<evidence type="ECO:0000256" key="7">
    <source>
        <dbReference type="RuleBase" id="RU079119"/>
    </source>
</evidence>
<dbReference type="InterPro" id="IPR039859">
    <property type="entry name" value="PFA4/ZDH16/20/ERF2-like"/>
</dbReference>